<dbReference type="PROSITE" id="PS51257">
    <property type="entry name" value="PROKAR_LIPOPROTEIN"/>
    <property type="match status" value="1"/>
</dbReference>
<comment type="caution">
    <text evidence="1">The sequence shown here is derived from an EMBL/GenBank/DDBJ whole genome shotgun (WGS) entry which is preliminary data.</text>
</comment>
<evidence type="ECO:0000313" key="1">
    <source>
        <dbReference type="EMBL" id="MCE8537206.1"/>
    </source>
</evidence>
<dbReference type="InterPro" id="IPR036465">
    <property type="entry name" value="vWFA_dom_sf"/>
</dbReference>
<dbReference type="Pfam" id="PF06707">
    <property type="entry name" value="DUF1194"/>
    <property type="match status" value="1"/>
</dbReference>
<organism evidence="1 2">
    <name type="scientific">Ruegeria pomeroyi</name>
    <dbReference type="NCBI Taxonomy" id="89184"/>
    <lineage>
        <taxon>Bacteria</taxon>
        <taxon>Pseudomonadati</taxon>
        <taxon>Pseudomonadota</taxon>
        <taxon>Alphaproteobacteria</taxon>
        <taxon>Rhodobacterales</taxon>
        <taxon>Roseobacteraceae</taxon>
        <taxon>Ruegeria</taxon>
    </lineage>
</organism>
<dbReference type="Proteomes" id="UP000813672">
    <property type="component" value="Unassembled WGS sequence"/>
</dbReference>
<accession>A0A9Q3WJL7</accession>
<dbReference type="AlphaFoldDB" id="A0A9Q3WJL7"/>
<protein>
    <submittedName>
        <fullName evidence="1">DUF1194 domain-containing protein</fullName>
    </submittedName>
</protein>
<name>A0A9Q3WJL7_9RHOB</name>
<dbReference type="SUPFAM" id="SSF53300">
    <property type="entry name" value="vWA-like"/>
    <property type="match status" value="1"/>
</dbReference>
<dbReference type="EMBL" id="JAGQAF010000003">
    <property type="protein sequence ID" value="MCE8537206.1"/>
    <property type="molecule type" value="Genomic_DNA"/>
</dbReference>
<sequence>MIRVLALLVLLLPAPGWAGCRQALALGLDVSGSVDAREYRLQLDGLAAALLSPAVQSRLLAMPGHPIRLAVYEWSEPGFQRLILPWRQIGTTADLEAVATTLRATRRAAAPPGTAVGPAMRHGATLLAQQPDCWKRTLDLSGDGKHNMGPHPRAVNAALEGTGLTVNALVIGADSMTSTDLRQTQIGELSAYYGAWVILGPGAFVEVALGYDDYQAAMERKLRRELEGLVLSALPARTATQLHAPVLPGPVLPQ</sequence>
<evidence type="ECO:0000313" key="2">
    <source>
        <dbReference type="Proteomes" id="UP000813672"/>
    </source>
</evidence>
<proteinExistence type="predicted"/>
<gene>
    <name evidence="1" type="ORF">KBY27_07030</name>
</gene>
<dbReference type="InterPro" id="IPR010607">
    <property type="entry name" value="DUF1194"/>
</dbReference>
<reference evidence="1" key="1">
    <citation type="journal article" date="2021" name="Environ. Microbiol.">
        <title>Cryptic niche differentiation of novel sediment ecotypes of Rugeria pomeroyi correlates with nitrate respiration.</title>
        <authorList>
            <person name="Lin X."/>
            <person name="McNichol J."/>
            <person name="Chu X."/>
            <person name="Qian Y."/>
            <person name="Luo H."/>
        </authorList>
    </citation>
    <scope>NUCLEOTIDE SEQUENCE</scope>
    <source>
        <strain evidence="1">SZCCDBB064</strain>
    </source>
</reference>
<dbReference type="RefSeq" id="WP_234219092.1">
    <property type="nucleotide sequence ID" value="NZ_JAGQAF010000003.1"/>
</dbReference>
<dbReference type="Gene3D" id="3.40.50.410">
    <property type="entry name" value="von Willebrand factor, type A domain"/>
    <property type="match status" value="1"/>
</dbReference>